<evidence type="ECO:0000259" key="1">
    <source>
        <dbReference type="Pfam" id="PF09353"/>
    </source>
</evidence>
<dbReference type="PANTHER" id="PTHR34051">
    <property type="entry name" value="PROTEIN LOW PSII ACCUMULATION 3, CHLOROPLASTIC"/>
    <property type="match status" value="1"/>
</dbReference>
<keyword evidence="3" id="KW-1185">Reference proteome</keyword>
<comment type="caution">
    <text evidence="2">The sequence shown here is derived from an EMBL/GenBank/DDBJ whole genome shotgun (WGS) entry which is preliminary data.</text>
</comment>
<proteinExistence type="predicted"/>
<name>W7TLD5_9STRA</name>
<evidence type="ECO:0000313" key="2">
    <source>
        <dbReference type="EMBL" id="EWM27910.1"/>
    </source>
</evidence>
<organism evidence="2 3">
    <name type="scientific">Nannochloropsis gaditana</name>
    <dbReference type="NCBI Taxonomy" id="72520"/>
    <lineage>
        <taxon>Eukaryota</taxon>
        <taxon>Sar</taxon>
        <taxon>Stramenopiles</taxon>
        <taxon>Ochrophyta</taxon>
        <taxon>Eustigmatophyceae</taxon>
        <taxon>Eustigmatales</taxon>
        <taxon>Monodopsidaceae</taxon>
        <taxon>Nannochloropsis</taxon>
    </lineage>
</organism>
<dbReference type="OrthoDB" id="199922at2759"/>
<dbReference type="InterPro" id="IPR018962">
    <property type="entry name" value="DUF1995"/>
</dbReference>
<dbReference type="PANTHER" id="PTHR34051:SF2">
    <property type="entry name" value="PROTEIN LPA3"/>
    <property type="match status" value="1"/>
</dbReference>
<gene>
    <name evidence="2" type="ORF">Naga_100267g4</name>
</gene>
<dbReference type="InterPro" id="IPR044687">
    <property type="entry name" value="LPA3"/>
</dbReference>
<dbReference type="Pfam" id="PF09353">
    <property type="entry name" value="DUF1995"/>
    <property type="match status" value="1"/>
</dbReference>
<dbReference type="Proteomes" id="UP000019335">
    <property type="component" value="Chromosome 5"/>
</dbReference>
<feature type="domain" description="DUF1995" evidence="1">
    <location>
        <begin position="68"/>
        <end position="295"/>
    </location>
</feature>
<reference evidence="2 3" key="1">
    <citation type="journal article" date="2014" name="Mol. Plant">
        <title>Chromosome Scale Genome Assembly and Transcriptome Profiling of Nannochloropsis gaditana in Nitrogen Depletion.</title>
        <authorList>
            <person name="Corteggiani Carpinelli E."/>
            <person name="Telatin A."/>
            <person name="Vitulo N."/>
            <person name="Forcato C."/>
            <person name="D'Angelo M."/>
            <person name="Schiavon R."/>
            <person name="Vezzi A."/>
            <person name="Giacometti G.M."/>
            <person name="Morosinotto T."/>
            <person name="Valle G."/>
        </authorList>
    </citation>
    <scope>NUCLEOTIDE SEQUENCE [LARGE SCALE GENOMIC DNA]</scope>
    <source>
        <strain evidence="2 3">B-31</strain>
    </source>
</reference>
<sequence>MAARAPCGFLSRIVAFHKTWLSILVLFLLYSTSTNAFYGLSGPRRSQFVSVLYASTPSKLPVVGSSFYAEVRKQATEAVQAGLKAGFEQMEIEFPISPGRIDVSLGEFLDDSREWTREFVRPFTPKGAKLWVIFPDGKEATLAGKRWGGVNFRIMGIDTAMKASKDEPCELQIAVTPGFNVQEYINLEKVRRPGVPMIVVNGNLDRIRGGYYPRIFYPGLYNVKERMLQYFEPVYYLKPAQGGFIFRKFPEEWQQVLAYYDLQPGTGRGRGDKGRKEVLTKVVATSEERPAYNDVVNALKKESLSMARAAQEAQEAAEREAG</sequence>
<accession>W7TLD5</accession>
<dbReference type="EMBL" id="AZIL01000358">
    <property type="protein sequence ID" value="EWM27910.1"/>
    <property type="molecule type" value="Genomic_DNA"/>
</dbReference>
<protein>
    <recommendedName>
        <fullName evidence="1">DUF1995 domain-containing protein</fullName>
    </recommendedName>
</protein>
<dbReference type="AlphaFoldDB" id="W7TLD5"/>
<evidence type="ECO:0000313" key="3">
    <source>
        <dbReference type="Proteomes" id="UP000019335"/>
    </source>
</evidence>